<evidence type="ECO:0000256" key="5">
    <source>
        <dbReference type="ARBA" id="ARBA00022448"/>
    </source>
</evidence>
<evidence type="ECO:0000259" key="17">
    <source>
        <dbReference type="Pfam" id="PF00361"/>
    </source>
</evidence>
<dbReference type="PANTHER" id="PTHR43507">
    <property type="entry name" value="NADH-UBIQUINONE OXIDOREDUCTASE CHAIN 4"/>
    <property type="match status" value="1"/>
</dbReference>
<dbReference type="Pfam" id="PF01059">
    <property type="entry name" value="Oxidored_q5_N"/>
    <property type="match status" value="1"/>
</dbReference>
<evidence type="ECO:0000256" key="13">
    <source>
        <dbReference type="ARBA" id="ARBA00023128"/>
    </source>
</evidence>
<comment type="catalytic activity">
    <reaction evidence="15 16">
        <text>a ubiquinone + NADH + 5 H(+)(in) = a ubiquinol + NAD(+) + 4 H(+)(out)</text>
        <dbReference type="Rhea" id="RHEA:29091"/>
        <dbReference type="Rhea" id="RHEA-COMP:9565"/>
        <dbReference type="Rhea" id="RHEA-COMP:9566"/>
        <dbReference type="ChEBI" id="CHEBI:15378"/>
        <dbReference type="ChEBI" id="CHEBI:16389"/>
        <dbReference type="ChEBI" id="CHEBI:17976"/>
        <dbReference type="ChEBI" id="CHEBI:57540"/>
        <dbReference type="ChEBI" id="CHEBI:57945"/>
        <dbReference type="EC" id="7.1.1.2"/>
    </reaction>
</comment>
<evidence type="ECO:0000256" key="12">
    <source>
        <dbReference type="ARBA" id="ARBA00023075"/>
    </source>
</evidence>
<comment type="function">
    <text evidence="16">Core subunit of the mitochondrial membrane respiratory chain NADH dehydrogenase (Complex I) which catalyzes electron transfer from NADH through the respiratory chain, using ubiquinone as an electron acceptor. Essential for the catalytic activity and assembly of complex I.</text>
</comment>
<evidence type="ECO:0000256" key="11">
    <source>
        <dbReference type="ARBA" id="ARBA00023027"/>
    </source>
</evidence>
<dbReference type="InterPro" id="IPR001750">
    <property type="entry name" value="ND/Mrp_TM"/>
</dbReference>
<comment type="similarity">
    <text evidence="2 16">Belongs to the complex I subunit 4 family.</text>
</comment>
<dbReference type="EC" id="7.1.1.2" evidence="3 16"/>
<keyword evidence="8" id="KW-1278">Translocase</keyword>
<keyword evidence="11 16" id="KW-0520">NAD</keyword>
<feature type="transmembrane region" description="Helical" evidence="16">
    <location>
        <begin position="255"/>
        <end position="279"/>
    </location>
</feature>
<protein>
    <recommendedName>
        <fullName evidence="4 16">NADH-ubiquinone oxidoreductase chain 4</fullName>
        <ecNumber evidence="3 16">7.1.1.2</ecNumber>
    </recommendedName>
</protein>
<feature type="domain" description="NADH:quinone oxidoreductase/Mrp antiporter transmembrane" evidence="17">
    <location>
        <begin position="112"/>
        <end position="398"/>
    </location>
</feature>
<evidence type="ECO:0000256" key="2">
    <source>
        <dbReference type="ARBA" id="ARBA00009025"/>
    </source>
</evidence>
<geneLocation type="mitochondrion" evidence="19"/>
<reference evidence="19" key="1">
    <citation type="journal article" date="2018" name="Mol. Phylogenet. Evol.">
        <title>Phylogenetic relationships of the conoidean snails (Gastropoda: Caenogastropoda) based on mitochondrial genomes.</title>
        <authorList>
            <person name="Uribe J.E."/>
            <person name="Zardoya R."/>
            <person name="Puillandre N."/>
        </authorList>
    </citation>
    <scope>NUCLEOTIDE SEQUENCE</scope>
</reference>
<evidence type="ECO:0000256" key="3">
    <source>
        <dbReference type="ARBA" id="ARBA00012944"/>
    </source>
</evidence>
<evidence type="ECO:0000256" key="8">
    <source>
        <dbReference type="ARBA" id="ARBA00022967"/>
    </source>
</evidence>
<dbReference type="GeneID" id="37542174"/>
<evidence type="ECO:0000256" key="10">
    <source>
        <dbReference type="ARBA" id="ARBA00022989"/>
    </source>
</evidence>
<dbReference type="GO" id="GO:0031966">
    <property type="term" value="C:mitochondrial membrane"/>
    <property type="evidence" value="ECO:0007669"/>
    <property type="project" value="UniProtKB-SubCell"/>
</dbReference>
<name>A0A344H1H4_GEMMO</name>
<gene>
    <name evidence="19" type="primary">ND4</name>
</gene>
<feature type="transmembrane region" description="Helical" evidence="16">
    <location>
        <begin position="430"/>
        <end position="447"/>
    </location>
</feature>
<keyword evidence="6 16" id="KW-0679">Respiratory chain</keyword>
<feature type="transmembrane region" description="Helical" evidence="16">
    <location>
        <begin position="285"/>
        <end position="301"/>
    </location>
</feature>
<dbReference type="PRINTS" id="PR01437">
    <property type="entry name" value="NUOXDRDTASE4"/>
</dbReference>
<keyword evidence="5 16" id="KW-0813">Transport</keyword>
<dbReference type="InterPro" id="IPR003918">
    <property type="entry name" value="NADH_UbQ_OxRdtase"/>
</dbReference>
<keyword evidence="12 16" id="KW-0830">Ubiquinone</keyword>
<feature type="transmembrane region" description="Helical" evidence="16">
    <location>
        <begin position="58"/>
        <end position="76"/>
    </location>
</feature>
<accession>A0A344H1H4</accession>
<feature type="transmembrane region" description="Helical" evidence="16">
    <location>
        <begin position="114"/>
        <end position="134"/>
    </location>
</feature>
<dbReference type="AlphaFoldDB" id="A0A344H1H4"/>
<feature type="transmembrane region" description="Helical" evidence="16">
    <location>
        <begin position="224"/>
        <end position="243"/>
    </location>
</feature>
<evidence type="ECO:0000259" key="18">
    <source>
        <dbReference type="Pfam" id="PF01059"/>
    </source>
</evidence>
<sequence>MLGLLFFSTALLIIPSSKWYWYHQKWSLAIGSLLSMMHLFSPFFTYEAMNSFMSHDSMSTLLICLTLWISLMMMLSSQQSVKVSNNNYYMFSSLVIVLNLILIGAFLCSSSLLFYFLFEASLIPTLMLILGWGYQPERLQAGMYMMIYTVTASLPLLLTILWANQGFFSSEMLLINSLRLHIFSTGSLWTWNFLALLLFTAFLVKLPMFSLHLWLPKAHVEAPVAGSIILAAVLLKLGGYGILRFYQYFNFVSSQIITIVFSLAIWGGVLTSIICFRQIDLKSLIAYSSIGHMSLMLAGAFSNTSWGWSGALVIMLSHGLCSSALFALANYTYEKTHTRSIFLSKGMLMLLPALAMWWFLFSIMNMAAPPSINLLGEIMIFPSTIFSSSYYLISLGLMSFLAALYSMYLYTATQHGGSPKFIKPFGQFKTPGFTLFFLHWIPGNLLIMKSELMSMWI</sequence>
<dbReference type="GO" id="GO:0048039">
    <property type="term" value="F:ubiquinone binding"/>
    <property type="evidence" value="ECO:0007669"/>
    <property type="project" value="TreeGrafter"/>
</dbReference>
<organism evidence="19">
    <name type="scientific">Gemmuloborsonia moosai</name>
    <name type="common">Sea snail</name>
    <dbReference type="NCBI Taxonomy" id="651859"/>
    <lineage>
        <taxon>Eukaryota</taxon>
        <taxon>Metazoa</taxon>
        <taxon>Spiralia</taxon>
        <taxon>Lophotrochozoa</taxon>
        <taxon>Mollusca</taxon>
        <taxon>Gastropoda</taxon>
        <taxon>Caenogastropoda</taxon>
        <taxon>Neogastropoda</taxon>
        <taxon>Conoidea</taxon>
        <taxon>Turridae</taxon>
        <taxon>Gemmuloborsonia</taxon>
    </lineage>
</organism>
<feature type="transmembrane region" description="Helical" evidence="16">
    <location>
        <begin position="88"/>
        <end position="107"/>
    </location>
</feature>
<dbReference type="CTD" id="4538"/>
<comment type="subcellular location">
    <subcellularLocation>
        <location evidence="1 16">Mitochondrion membrane</location>
        <topology evidence="1 16">Multi-pass membrane protein</topology>
    </subcellularLocation>
</comment>
<proteinExistence type="inferred from homology"/>
<feature type="transmembrane region" description="Helical" evidence="16">
    <location>
        <begin position="26"/>
        <end position="46"/>
    </location>
</feature>
<dbReference type="RefSeq" id="YP_009503299.1">
    <property type="nucleotide sequence ID" value="NC_038183.1"/>
</dbReference>
<dbReference type="GO" id="GO:0015990">
    <property type="term" value="P:electron transport coupled proton transport"/>
    <property type="evidence" value="ECO:0007669"/>
    <property type="project" value="TreeGrafter"/>
</dbReference>
<keyword evidence="10 16" id="KW-1133">Transmembrane helix</keyword>
<feature type="transmembrane region" description="Helical" evidence="16">
    <location>
        <begin position="146"/>
        <end position="168"/>
    </location>
</feature>
<dbReference type="GO" id="GO:0042773">
    <property type="term" value="P:ATP synthesis coupled electron transport"/>
    <property type="evidence" value="ECO:0007669"/>
    <property type="project" value="InterPro"/>
</dbReference>
<feature type="domain" description="NADH:ubiquinone oxidoreductase chain 4 N-terminal" evidence="18">
    <location>
        <begin position="1"/>
        <end position="103"/>
    </location>
</feature>
<keyword evidence="14 16" id="KW-0472">Membrane</keyword>
<evidence type="ECO:0000256" key="4">
    <source>
        <dbReference type="ARBA" id="ARBA00021006"/>
    </source>
</evidence>
<keyword evidence="7 16" id="KW-0812">Transmembrane</keyword>
<dbReference type="GO" id="GO:0008137">
    <property type="term" value="F:NADH dehydrogenase (ubiquinone) activity"/>
    <property type="evidence" value="ECO:0007669"/>
    <property type="project" value="UniProtKB-UniRule"/>
</dbReference>
<feature type="transmembrane region" description="Helical" evidence="16">
    <location>
        <begin position="349"/>
        <end position="368"/>
    </location>
</feature>
<evidence type="ECO:0000256" key="15">
    <source>
        <dbReference type="ARBA" id="ARBA00049551"/>
    </source>
</evidence>
<dbReference type="EMBL" id="MH308392">
    <property type="protein sequence ID" value="AXA45239.1"/>
    <property type="molecule type" value="Genomic_DNA"/>
</dbReference>
<evidence type="ECO:0000256" key="16">
    <source>
        <dbReference type="RuleBase" id="RU003297"/>
    </source>
</evidence>
<evidence type="ECO:0000256" key="1">
    <source>
        <dbReference type="ARBA" id="ARBA00004225"/>
    </source>
</evidence>
<keyword evidence="13 16" id="KW-0496">Mitochondrion</keyword>
<dbReference type="GO" id="GO:0003954">
    <property type="term" value="F:NADH dehydrogenase activity"/>
    <property type="evidence" value="ECO:0007669"/>
    <property type="project" value="TreeGrafter"/>
</dbReference>
<evidence type="ECO:0000256" key="6">
    <source>
        <dbReference type="ARBA" id="ARBA00022660"/>
    </source>
</evidence>
<dbReference type="PANTHER" id="PTHR43507:SF20">
    <property type="entry name" value="NADH-UBIQUINONE OXIDOREDUCTASE CHAIN 4"/>
    <property type="match status" value="1"/>
</dbReference>
<dbReference type="Pfam" id="PF00361">
    <property type="entry name" value="Proton_antipo_M"/>
    <property type="match status" value="1"/>
</dbReference>
<dbReference type="InterPro" id="IPR000260">
    <property type="entry name" value="NADH4_N"/>
</dbReference>
<feature type="transmembrane region" description="Helical" evidence="16">
    <location>
        <begin position="180"/>
        <end position="204"/>
    </location>
</feature>
<evidence type="ECO:0000256" key="7">
    <source>
        <dbReference type="ARBA" id="ARBA00022692"/>
    </source>
</evidence>
<feature type="transmembrane region" description="Helical" evidence="16">
    <location>
        <begin position="308"/>
        <end position="329"/>
    </location>
</feature>
<feature type="transmembrane region" description="Helical" evidence="16">
    <location>
        <begin position="389"/>
        <end position="410"/>
    </location>
</feature>
<evidence type="ECO:0000256" key="9">
    <source>
        <dbReference type="ARBA" id="ARBA00022982"/>
    </source>
</evidence>
<evidence type="ECO:0000313" key="19">
    <source>
        <dbReference type="EMBL" id="AXA45239.1"/>
    </source>
</evidence>
<evidence type="ECO:0000256" key="14">
    <source>
        <dbReference type="ARBA" id="ARBA00023136"/>
    </source>
</evidence>
<keyword evidence="9 16" id="KW-0249">Electron transport</keyword>